<reference evidence="2" key="1">
    <citation type="submission" date="2024-07" db="EMBL/GenBank/DDBJ databases">
        <title>Two chromosome-level genome assemblies of Korean endemic species Abeliophyllum distichum and Forsythia ovata (Oleaceae).</title>
        <authorList>
            <person name="Jang H."/>
        </authorList>
    </citation>
    <scope>NUCLEOTIDE SEQUENCE [LARGE SCALE GENOMIC DNA]</scope>
</reference>
<proteinExistence type="predicted"/>
<organism evidence="1 2">
    <name type="scientific">Abeliophyllum distichum</name>
    <dbReference type="NCBI Taxonomy" id="126358"/>
    <lineage>
        <taxon>Eukaryota</taxon>
        <taxon>Viridiplantae</taxon>
        <taxon>Streptophyta</taxon>
        <taxon>Embryophyta</taxon>
        <taxon>Tracheophyta</taxon>
        <taxon>Spermatophyta</taxon>
        <taxon>Magnoliopsida</taxon>
        <taxon>eudicotyledons</taxon>
        <taxon>Gunneridae</taxon>
        <taxon>Pentapetalae</taxon>
        <taxon>asterids</taxon>
        <taxon>lamiids</taxon>
        <taxon>Lamiales</taxon>
        <taxon>Oleaceae</taxon>
        <taxon>Forsythieae</taxon>
        <taxon>Abeliophyllum</taxon>
    </lineage>
</organism>
<dbReference type="EMBL" id="JBFOLK010000014">
    <property type="protein sequence ID" value="KAL2462345.1"/>
    <property type="molecule type" value="Genomic_DNA"/>
</dbReference>
<protein>
    <submittedName>
        <fullName evidence="1">Uncharacterized protein</fullName>
    </submittedName>
</protein>
<keyword evidence="2" id="KW-1185">Reference proteome</keyword>
<sequence>MFSSYHTTPRKVAGIHDLNSQSATDAQLAALTKQVELLVRTQMQGVNAIQATMICKNYGANPRHHIKLQKHILDKQFTKFLEVFRKLHINILFADALAQMPSYAKFMNDILSNKRKLKEHETIFLTKDCSVILQKKTST</sequence>
<comment type="caution">
    <text evidence="1">The sequence shown here is derived from an EMBL/GenBank/DDBJ whole genome shotgun (WGS) entry which is preliminary data.</text>
</comment>
<dbReference type="AlphaFoldDB" id="A0ABD1PEP0"/>
<dbReference type="Proteomes" id="UP001604336">
    <property type="component" value="Unassembled WGS sequence"/>
</dbReference>
<evidence type="ECO:0000313" key="2">
    <source>
        <dbReference type="Proteomes" id="UP001604336"/>
    </source>
</evidence>
<evidence type="ECO:0000313" key="1">
    <source>
        <dbReference type="EMBL" id="KAL2462345.1"/>
    </source>
</evidence>
<name>A0ABD1PEP0_9LAMI</name>
<gene>
    <name evidence="1" type="ORF">Adt_45765</name>
</gene>
<accession>A0ABD1PEP0</accession>